<dbReference type="Proteomes" id="UP000822688">
    <property type="component" value="Chromosome 12"/>
</dbReference>
<feature type="compositionally biased region" description="Polar residues" evidence="1">
    <location>
        <begin position="17"/>
        <end position="74"/>
    </location>
</feature>
<name>A0A8T0G5A9_CERPU</name>
<accession>A0A8T0G5A9</accession>
<evidence type="ECO:0000313" key="3">
    <source>
        <dbReference type="Proteomes" id="UP000822688"/>
    </source>
</evidence>
<organism evidence="2 3">
    <name type="scientific">Ceratodon purpureus</name>
    <name type="common">Fire moss</name>
    <name type="synonym">Dicranum purpureum</name>
    <dbReference type="NCBI Taxonomy" id="3225"/>
    <lineage>
        <taxon>Eukaryota</taxon>
        <taxon>Viridiplantae</taxon>
        <taxon>Streptophyta</taxon>
        <taxon>Embryophyta</taxon>
        <taxon>Bryophyta</taxon>
        <taxon>Bryophytina</taxon>
        <taxon>Bryopsida</taxon>
        <taxon>Dicranidae</taxon>
        <taxon>Pseudoditrichales</taxon>
        <taxon>Ditrichaceae</taxon>
        <taxon>Ceratodon</taxon>
    </lineage>
</organism>
<dbReference type="EMBL" id="CM026433">
    <property type="protein sequence ID" value="KAG0554075.1"/>
    <property type="molecule type" value="Genomic_DNA"/>
</dbReference>
<feature type="compositionally biased region" description="Polar residues" evidence="1">
    <location>
        <begin position="99"/>
        <end position="121"/>
    </location>
</feature>
<protein>
    <submittedName>
        <fullName evidence="2">Uncharacterized protein</fullName>
    </submittedName>
</protein>
<keyword evidence="3" id="KW-1185">Reference proteome</keyword>
<evidence type="ECO:0000313" key="2">
    <source>
        <dbReference type="EMBL" id="KAG0554075.1"/>
    </source>
</evidence>
<feature type="compositionally biased region" description="Low complexity" evidence="1">
    <location>
        <begin position="1"/>
        <end position="12"/>
    </location>
</feature>
<feature type="non-terminal residue" evidence="2">
    <location>
        <position position="1"/>
    </location>
</feature>
<gene>
    <name evidence="2" type="ORF">KC19_12G060300</name>
</gene>
<evidence type="ECO:0000256" key="1">
    <source>
        <dbReference type="SAM" id="MobiDB-lite"/>
    </source>
</evidence>
<comment type="caution">
    <text evidence="2">The sequence shown here is derived from an EMBL/GenBank/DDBJ whole genome shotgun (WGS) entry which is preliminary data.</text>
</comment>
<feature type="region of interest" description="Disordered" evidence="1">
    <location>
        <begin position="1"/>
        <end position="139"/>
    </location>
</feature>
<reference evidence="2" key="1">
    <citation type="submission" date="2020-06" db="EMBL/GenBank/DDBJ databases">
        <title>WGS assembly of Ceratodon purpureus strain R40.</title>
        <authorList>
            <person name="Carey S.B."/>
            <person name="Jenkins J."/>
            <person name="Shu S."/>
            <person name="Lovell J.T."/>
            <person name="Sreedasyam A."/>
            <person name="Maumus F."/>
            <person name="Tiley G.P."/>
            <person name="Fernandez-Pozo N."/>
            <person name="Barry K."/>
            <person name="Chen C."/>
            <person name="Wang M."/>
            <person name="Lipzen A."/>
            <person name="Daum C."/>
            <person name="Saski C.A."/>
            <person name="Payton A.C."/>
            <person name="Mcbreen J.C."/>
            <person name="Conrad R.E."/>
            <person name="Kollar L.M."/>
            <person name="Olsson S."/>
            <person name="Huttunen S."/>
            <person name="Landis J.B."/>
            <person name="Wickett N.J."/>
            <person name="Johnson M.G."/>
            <person name="Rensing S.A."/>
            <person name="Grimwood J."/>
            <person name="Schmutz J."/>
            <person name="Mcdaniel S.F."/>
        </authorList>
    </citation>
    <scope>NUCLEOTIDE SEQUENCE</scope>
    <source>
        <strain evidence="2">R40</strain>
    </source>
</reference>
<sequence length="139" mass="15436">PSTSTTQSLPTSHQCHKSQTPDLLQNLPHQNSTQNFNSLPPTSLSHELTQIPPSSQKPDPECNSTPQNQDTTQTIHHHHHMTRNPTGRGARSRHGMSLFSRSSQLTPSEAGTVAHTATSREYNLRENRRPPGISHPHVH</sequence>
<dbReference type="AlphaFoldDB" id="A0A8T0G5A9"/>
<proteinExistence type="predicted"/>